<dbReference type="OrthoDB" id="9814704at2"/>
<keyword evidence="4" id="KW-1185">Reference proteome</keyword>
<name>A0A4U1BBA1_9GAMM</name>
<dbReference type="PANTHER" id="PTHR43031">
    <property type="entry name" value="FAD-DEPENDENT OXIDOREDUCTASE"/>
    <property type="match status" value="1"/>
</dbReference>
<dbReference type="RefSeq" id="WP_136734040.1">
    <property type="nucleotide sequence ID" value="NZ_SWDB01000001.1"/>
</dbReference>
<dbReference type="InterPro" id="IPR050229">
    <property type="entry name" value="GlpE_sulfurtransferase"/>
</dbReference>
<dbReference type="Pfam" id="PF00581">
    <property type="entry name" value="Rhodanese"/>
    <property type="match status" value="1"/>
</dbReference>
<organism evidence="3 4">
    <name type="scientific">Thalassotalea mangrovi</name>
    <dbReference type="NCBI Taxonomy" id="2572245"/>
    <lineage>
        <taxon>Bacteria</taxon>
        <taxon>Pseudomonadati</taxon>
        <taxon>Pseudomonadota</taxon>
        <taxon>Gammaproteobacteria</taxon>
        <taxon>Alteromonadales</taxon>
        <taxon>Colwelliaceae</taxon>
        <taxon>Thalassotalea</taxon>
    </lineage>
</organism>
<dbReference type="SUPFAM" id="SSF52821">
    <property type="entry name" value="Rhodanese/Cell cycle control phosphatase"/>
    <property type="match status" value="1"/>
</dbReference>
<protein>
    <submittedName>
        <fullName evidence="3">Rhodanese-like domain-containing protein</fullName>
    </submittedName>
</protein>
<evidence type="ECO:0000256" key="1">
    <source>
        <dbReference type="SAM" id="SignalP"/>
    </source>
</evidence>
<feature type="chain" id="PRO_5020622331" evidence="1">
    <location>
        <begin position="19"/>
        <end position="142"/>
    </location>
</feature>
<dbReference type="SMART" id="SM00450">
    <property type="entry name" value="RHOD"/>
    <property type="match status" value="1"/>
</dbReference>
<dbReference type="EMBL" id="SWDB01000001">
    <property type="protein sequence ID" value="TKB47852.1"/>
    <property type="molecule type" value="Genomic_DNA"/>
</dbReference>
<dbReference type="InterPro" id="IPR001763">
    <property type="entry name" value="Rhodanese-like_dom"/>
</dbReference>
<evidence type="ECO:0000259" key="2">
    <source>
        <dbReference type="PROSITE" id="PS50206"/>
    </source>
</evidence>
<reference evidence="3 4" key="1">
    <citation type="submission" date="2019-04" db="EMBL/GenBank/DDBJ databases">
        <title>Thalassotalea guangxiensis sp. nov., isolated from sediment of the coastal wetland.</title>
        <authorList>
            <person name="Zheng S."/>
            <person name="Zhang D."/>
        </authorList>
    </citation>
    <scope>NUCLEOTIDE SEQUENCE [LARGE SCALE GENOMIC DNA]</scope>
    <source>
        <strain evidence="3 4">ZS-4</strain>
    </source>
</reference>
<accession>A0A4U1BBA1</accession>
<sequence length="142" mass="16035">MKTRLIPFLCVIFLFACAEKLPLSPTQLPAEATQSQVLAMLESKEDFLLLDVRSTEEFAESHISGAVNIPHDQINENLTLLTPYESKNIVVYCRSGRRAQIAIDALKQQGFHRVSHLQGDFQQWQANELPLTEQQVKSSPVE</sequence>
<gene>
    <name evidence="3" type="ORF">E8M12_00135</name>
</gene>
<feature type="domain" description="Rhodanese" evidence="2">
    <location>
        <begin position="43"/>
        <end position="133"/>
    </location>
</feature>
<feature type="signal peptide" evidence="1">
    <location>
        <begin position="1"/>
        <end position="18"/>
    </location>
</feature>
<dbReference type="PROSITE" id="PS50206">
    <property type="entry name" value="RHODANESE_3"/>
    <property type="match status" value="1"/>
</dbReference>
<dbReference type="PROSITE" id="PS51257">
    <property type="entry name" value="PROKAR_LIPOPROTEIN"/>
    <property type="match status" value="1"/>
</dbReference>
<dbReference type="AlphaFoldDB" id="A0A4U1BBA1"/>
<dbReference type="InterPro" id="IPR036873">
    <property type="entry name" value="Rhodanese-like_dom_sf"/>
</dbReference>
<dbReference type="Proteomes" id="UP000307999">
    <property type="component" value="Unassembled WGS sequence"/>
</dbReference>
<evidence type="ECO:0000313" key="3">
    <source>
        <dbReference type="EMBL" id="TKB47852.1"/>
    </source>
</evidence>
<dbReference type="PANTHER" id="PTHR43031:SF1">
    <property type="entry name" value="PYRIDINE NUCLEOTIDE-DISULPHIDE OXIDOREDUCTASE"/>
    <property type="match status" value="1"/>
</dbReference>
<keyword evidence="1" id="KW-0732">Signal</keyword>
<dbReference type="CDD" id="cd00158">
    <property type="entry name" value="RHOD"/>
    <property type="match status" value="1"/>
</dbReference>
<dbReference type="Gene3D" id="3.40.250.10">
    <property type="entry name" value="Rhodanese-like domain"/>
    <property type="match status" value="1"/>
</dbReference>
<evidence type="ECO:0000313" key="4">
    <source>
        <dbReference type="Proteomes" id="UP000307999"/>
    </source>
</evidence>
<comment type="caution">
    <text evidence="3">The sequence shown here is derived from an EMBL/GenBank/DDBJ whole genome shotgun (WGS) entry which is preliminary data.</text>
</comment>
<proteinExistence type="predicted"/>